<comment type="caution">
    <text evidence="1">The sequence shown here is derived from an EMBL/GenBank/DDBJ whole genome shotgun (WGS) entry which is preliminary data.</text>
</comment>
<gene>
    <name evidence="1" type="ORF">L2716_15905</name>
</gene>
<keyword evidence="2" id="KW-1185">Reference proteome</keyword>
<dbReference type="EMBL" id="JAKIJS010000002">
    <property type="protein sequence ID" value="MCF6139220.1"/>
    <property type="molecule type" value="Genomic_DNA"/>
</dbReference>
<evidence type="ECO:0000313" key="2">
    <source>
        <dbReference type="Proteomes" id="UP001649381"/>
    </source>
</evidence>
<name>A0ABS9H5Z8_9BACL</name>
<dbReference type="RefSeq" id="WP_236337988.1">
    <property type="nucleotide sequence ID" value="NZ_JAKIJS010000002.1"/>
</dbReference>
<reference evidence="1 2" key="1">
    <citation type="submission" date="2022-01" db="EMBL/GenBank/DDBJ databases">
        <title>Alkalihalobacillus sp. EGI L200015, a novel bacterium isolated from a salt lake sediment.</title>
        <authorList>
            <person name="Gao L."/>
            <person name="Fang B.-Z."/>
            <person name="Li W.-J."/>
        </authorList>
    </citation>
    <scope>NUCLEOTIDE SEQUENCE [LARGE SCALE GENOMIC DNA]</scope>
    <source>
        <strain evidence="1 2">KCTC 12718</strain>
    </source>
</reference>
<accession>A0ABS9H5Z8</accession>
<sequence length="69" mass="8135">MAKYLIDHKHKRIHRSAFVGDKCDLPQIPLNKRTGEDFEEKINILMVKGYEYCQFCYDGPPLLVNEVHE</sequence>
<proteinExistence type="predicted"/>
<protein>
    <submittedName>
        <fullName evidence="1">Uncharacterized protein</fullName>
    </submittedName>
</protein>
<evidence type="ECO:0000313" key="1">
    <source>
        <dbReference type="EMBL" id="MCF6139220.1"/>
    </source>
</evidence>
<organism evidence="1 2">
    <name type="scientific">Pseudalkalibacillus berkeleyi</name>
    <dbReference type="NCBI Taxonomy" id="1069813"/>
    <lineage>
        <taxon>Bacteria</taxon>
        <taxon>Bacillati</taxon>
        <taxon>Bacillota</taxon>
        <taxon>Bacilli</taxon>
        <taxon>Bacillales</taxon>
        <taxon>Fictibacillaceae</taxon>
        <taxon>Pseudalkalibacillus</taxon>
    </lineage>
</organism>
<dbReference type="Proteomes" id="UP001649381">
    <property type="component" value="Unassembled WGS sequence"/>
</dbReference>